<evidence type="ECO:0000259" key="1">
    <source>
        <dbReference type="Pfam" id="PF07755"/>
    </source>
</evidence>
<name>A0ABD5QAZ8_9EURY</name>
<dbReference type="Pfam" id="PF07755">
    <property type="entry name" value="DUF1611"/>
    <property type="match status" value="1"/>
</dbReference>
<dbReference type="InterPro" id="IPR027417">
    <property type="entry name" value="P-loop_NTPase"/>
</dbReference>
<feature type="domain" description="D-glutamate N-acetyltransferase-like N-terminal" evidence="2">
    <location>
        <begin position="44"/>
        <end position="136"/>
    </location>
</feature>
<evidence type="ECO:0000313" key="3">
    <source>
        <dbReference type="EMBL" id="MFC4986941.1"/>
    </source>
</evidence>
<sequence>MAPASRFGDRIAILAHGGYPDNGKTMEGVMRYGDYEIAAVLAHDHAGSRTRESFPDLPDAPIRATMDDVAEPVDALLIGVAPVGGGIDDRWRADIVRALERGCDVVSGLHDQLSEDPEFAALAAEYDATIHELREPPSELPVASGIAEEVDATVVLTVGTDCAVGKMTTTMELAAAARERGISTGVVATGQTGIAITGRGIAIDRVQADFAAGAAEQLVVEIGADHDLLVVEGQASIVHPAFAADSIALLHGARPDYLVLCHDATRESYHNFEPVPLPAADRYVEWYTSIADPISPTEVLGGALDTSDIDEEAAARTAVAEYADRIGAPATDVIRYGPEPLLDALE</sequence>
<dbReference type="Gene3D" id="3.40.50.300">
    <property type="entry name" value="P-loop containing nucleotide triphosphate hydrolases"/>
    <property type="match status" value="1"/>
</dbReference>
<dbReference type="InterPro" id="IPR011669">
    <property type="entry name" value="DgcN-like"/>
</dbReference>
<feature type="domain" description="D-glutamate N-acetyltransferase-like C-terminal" evidence="1">
    <location>
        <begin position="142"/>
        <end position="342"/>
    </location>
</feature>
<dbReference type="AlphaFoldDB" id="A0ABD5QAZ8"/>
<dbReference type="EMBL" id="JBHSJG010000012">
    <property type="protein sequence ID" value="MFC4986941.1"/>
    <property type="molecule type" value="Genomic_DNA"/>
</dbReference>
<protein>
    <submittedName>
        <fullName evidence="3">DUF1611 domain-containing protein</fullName>
    </submittedName>
</protein>
<dbReference type="SUPFAM" id="SSF52540">
    <property type="entry name" value="P-loop containing nucleoside triphosphate hydrolases"/>
    <property type="match status" value="1"/>
</dbReference>
<dbReference type="Proteomes" id="UP001595925">
    <property type="component" value="Unassembled WGS sequence"/>
</dbReference>
<organism evidence="3 4">
    <name type="scientific">Saliphagus infecundisoli</name>
    <dbReference type="NCBI Taxonomy" id="1849069"/>
    <lineage>
        <taxon>Archaea</taxon>
        <taxon>Methanobacteriati</taxon>
        <taxon>Methanobacteriota</taxon>
        <taxon>Stenosarchaea group</taxon>
        <taxon>Halobacteria</taxon>
        <taxon>Halobacteriales</taxon>
        <taxon>Natrialbaceae</taxon>
        <taxon>Saliphagus</taxon>
    </lineage>
</organism>
<comment type="caution">
    <text evidence="3">The sequence shown here is derived from an EMBL/GenBank/DDBJ whole genome shotgun (WGS) entry which is preliminary data.</text>
</comment>
<keyword evidence="4" id="KW-1185">Reference proteome</keyword>
<dbReference type="PANTHER" id="PTHR40690:SF1">
    <property type="entry name" value="DUF1611 DOMAIN-CONTAINING PROTEIN"/>
    <property type="match status" value="1"/>
</dbReference>
<reference evidence="3 4" key="1">
    <citation type="journal article" date="2019" name="Int. J. Syst. Evol. Microbiol.">
        <title>The Global Catalogue of Microorganisms (GCM) 10K type strain sequencing project: providing services to taxonomists for standard genome sequencing and annotation.</title>
        <authorList>
            <consortium name="The Broad Institute Genomics Platform"/>
            <consortium name="The Broad Institute Genome Sequencing Center for Infectious Disease"/>
            <person name="Wu L."/>
            <person name="Ma J."/>
        </authorList>
    </citation>
    <scope>NUCLEOTIDE SEQUENCE [LARGE SCALE GENOMIC DNA]</scope>
    <source>
        <strain evidence="3 4">CGMCC 1.15824</strain>
    </source>
</reference>
<evidence type="ECO:0000259" key="2">
    <source>
        <dbReference type="Pfam" id="PF17396"/>
    </source>
</evidence>
<dbReference type="InterPro" id="IPR035402">
    <property type="entry name" value="DgcN-like_N"/>
</dbReference>
<evidence type="ECO:0000313" key="4">
    <source>
        <dbReference type="Proteomes" id="UP001595925"/>
    </source>
</evidence>
<dbReference type="PANTHER" id="PTHR40690">
    <property type="entry name" value="GLL3100 PROTEIN"/>
    <property type="match status" value="1"/>
</dbReference>
<dbReference type="RefSeq" id="WP_224829087.1">
    <property type="nucleotide sequence ID" value="NZ_JAIVEF010000015.1"/>
</dbReference>
<dbReference type="Gene3D" id="3.40.50.720">
    <property type="entry name" value="NAD(P)-binding Rossmann-like Domain"/>
    <property type="match status" value="1"/>
</dbReference>
<dbReference type="PIRSF" id="PIRSF026760">
    <property type="entry name" value="UCP026760"/>
    <property type="match status" value="1"/>
</dbReference>
<accession>A0ABD5QAZ8</accession>
<dbReference type="InterPro" id="IPR035086">
    <property type="entry name" value="DgcN-like_C"/>
</dbReference>
<proteinExistence type="predicted"/>
<dbReference type="Pfam" id="PF17396">
    <property type="entry name" value="DUF1611_N"/>
    <property type="match status" value="1"/>
</dbReference>
<gene>
    <name evidence="3" type="ORF">ACFPFO_03970</name>
</gene>